<protein>
    <recommendedName>
        <fullName evidence="3">F-box domain-containing protein</fullName>
    </recommendedName>
</protein>
<gene>
    <name evidence="1" type="ORF">PILCRDRAFT_816995</name>
</gene>
<dbReference type="InterPro" id="IPR032675">
    <property type="entry name" value="LRR_dom_sf"/>
</dbReference>
<dbReference type="STRING" id="765440.A0A0C3G569"/>
<evidence type="ECO:0000313" key="1">
    <source>
        <dbReference type="EMBL" id="KIM85786.1"/>
    </source>
</evidence>
<dbReference type="EMBL" id="KN832984">
    <property type="protein sequence ID" value="KIM85786.1"/>
    <property type="molecule type" value="Genomic_DNA"/>
</dbReference>
<reference evidence="1 2" key="1">
    <citation type="submission" date="2014-04" db="EMBL/GenBank/DDBJ databases">
        <authorList>
            <consortium name="DOE Joint Genome Institute"/>
            <person name="Kuo A."/>
            <person name="Tarkka M."/>
            <person name="Buscot F."/>
            <person name="Kohler A."/>
            <person name="Nagy L.G."/>
            <person name="Floudas D."/>
            <person name="Copeland A."/>
            <person name="Barry K.W."/>
            <person name="Cichocki N."/>
            <person name="Veneault-Fourrey C."/>
            <person name="LaButti K."/>
            <person name="Lindquist E.A."/>
            <person name="Lipzen A."/>
            <person name="Lundell T."/>
            <person name="Morin E."/>
            <person name="Murat C."/>
            <person name="Sun H."/>
            <person name="Tunlid A."/>
            <person name="Henrissat B."/>
            <person name="Grigoriev I.V."/>
            <person name="Hibbett D.S."/>
            <person name="Martin F."/>
            <person name="Nordberg H.P."/>
            <person name="Cantor M.N."/>
            <person name="Hua S.X."/>
        </authorList>
    </citation>
    <scope>NUCLEOTIDE SEQUENCE [LARGE SCALE GENOMIC DNA]</scope>
    <source>
        <strain evidence="1 2">F 1598</strain>
    </source>
</reference>
<organism evidence="1 2">
    <name type="scientific">Piloderma croceum (strain F 1598)</name>
    <dbReference type="NCBI Taxonomy" id="765440"/>
    <lineage>
        <taxon>Eukaryota</taxon>
        <taxon>Fungi</taxon>
        <taxon>Dikarya</taxon>
        <taxon>Basidiomycota</taxon>
        <taxon>Agaricomycotina</taxon>
        <taxon>Agaricomycetes</taxon>
        <taxon>Agaricomycetidae</taxon>
        <taxon>Atheliales</taxon>
        <taxon>Atheliaceae</taxon>
        <taxon>Piloderma</taxon>
    </lineage>
</organism>
<dbReference type="AlphaFoldDB" id="A0A0C3G569"/>
<name>A0A0C3G569_PILCF</name>
<keyword evidence="2" id="KW-1185">Reference proteome</keyword>
<dbReference type="Proteomes" id="UP000054166">
    <property type="component" value="Unassembled WGS sequence"/>
</dbReference>
<dbReference type="SUPFAM" id="SSF52047">
    <property type="entry name" value="RNI-like"/>
    <property type="match status" value="1"/>
</dbReference>
<dbReference type="HOGENOM" id="CLU_048465_0_0_1"/>
<accession>A0A0C3G569</accession>
<proteinExistence type="predicted"/>
<dbReference type="OrthoDB" id="3235026at2759"/>
<evidence type="ECO:0008006" key="3">
    <source>
        <dbReference type="Google" id="ProtNLM"/>
    </source>
</evidence>
<sequence>MPTWHSLPTEMKIAVVQLLPIDDVKRFSKASQGMYTLCLPITFKYVKLNNVEAMQAFLAHVPTAFYHYVHRLEVFTMGSLPTNAAPAEKAISPRTDALVSLLRDCTNLRQLSLKISGGLATHVIPYFSRLDNLKQLSISNEDSERDAPISERLVVSIAASVPNLEELTLDRISRSTLHAPDLINVYPLIPLVAGDDNIDDHPELGSALCLPSLLRIPSLKKLTIRDTHLGDSLWLTTPPACHLEAIDLSGCSYETDDVNSLFVERIISAIGPTVVEASLSTAILGAPFARPSSTPFKRLRKLTISPYFPIESVVDTMTNLSGSPIDTISVQCFADDVADIRSAVKDFLSLRIESGLEFHQNLTQINVSVAACDMKPGNGAEVIGIA</sequence>
<dbReference type="InParanoid" id="A0A0C3G569"/>
<reference evidence="2" key="2">
    <citation type="submission" date="2015-01" db="EMBL/GenBank/DDBJ databases">
        <title>Evolutionary Origins and Diversification of the Mycorrhizal Mutualists.</title>
        <authorList>
            <consortium name="DOE Joint Genome Institute"/>
            <consortium name="Mycorrhizal Genomics Consortium"/>
            <person name="Kohler A."/>
            <person name="Kuo A."/>
            <person name="Nagy L.G."/>
            <person name="Floudas D."/>
            <person name="Copeland A."/>
            <person name="Barry K.W."/>
            <person name="Cichocki N."/>
            <person name="Veneault-Fourrey C."/>
            <person name="LaButti K."/>
            <person name="Lindquist E.A."/>
            <person name="Lipzen A."/>
            <person name="Lundell T."/>
            <person name="Morin E."/>
            <person name="Murat C."/>
            <person name="Riley R."/>
            <person name="Ohm R."/>
            <person name="Sun H."/>
            <person name="Tunlid A."/>
            <person name="Henrissat B."/>
            <person name="Grigoriev I.V."/>
            <person name="Hibbett D.S."/>
            <person name="Martin F."/>
        </authorList>
    </citation>
    <scope>NUCLEOTIDE SEQUENCE [LARGE SCALE GENOMIC DNA]</scope>
    <source>
        <strain evidence="2">F 1598</strain>
    </source>
</reference>
<dbReference type="Gene3D" id="3.80.10.10">
    <property type="entry name" value="Ribonuclease Inhibitor"/>
    <property type="match status" value="1"/>
</dbReference>
<evidence type="ECO:0000313" key="2">
    <source>
        <dbReference type="Proteomes" id="UP000054166"/>
    </source>
</evidence>